<keyword evidence="4" id="KW-1185">Reference proteome</keyword>
<evidence type="ECO:0000313" key="3">
    <source>
        <dbReference type="EMBL" id="MCF4120488.1"/>
    </source>
</evidence>
<organism evidence="3 4">
    <name type="scientific">Antribacter soli</name>
    <dbReference type="NCBI Taxonomy" id="2910976"/>
    <lineage>
        <taxon>Bacteria</taxon>
        <taxon>Bacillati</taxon>
        <taxon>Actinomycetota</taxon>
        <taxon>Actinomycetes</taxon>
        <taxon>Micrococcales</taxon>
        <taxon>Promicromonosporaceae</taxon>
        <taxon>Antribacter</taxon>
    </lineage>
</organism>
<feature type="transmembrane region" description="Helical" evidence="1">
    <location>
        <begin position="92"/>
        <end position="109"/>
    </location>
</feature>
<keyword evidence="1" id="KW-0812">Transmembrane</keyword>
<keyword evidence="1" id="KW-0472">Membrane</keyword>
<feature type="domain" description="DUF2231" evidence="2">
    <location>
        <begin position="56"/>
        <end position="173"/>
    </location>
</feature>
<keyword evidence="1" id="KW-1133">Transmembrane helix</keyword>
<dbReference type="EMBL" id="JAKGSG010000021">
    <property type="protein sequence ID" value="MCF4120488.1"/>
    <property type="molecule type" value="Genomic_DNA"/>
</dbReference>
<evidence type="ECO:0000313" key="4">
    <source>
        <dbReference type="Proteomes" id="UP001165405"/>
    </source>
</evidence>
<feature type="transmembrane region" description="Helical" evidence="1">
    <location>
        <begin position="149"/>
        <end position="168"/>
    </location>
</feature>
<reference evidence="3" key="1">
    <citation type="submission" date="2022-01" db="EMBL/GenBank/DDBJ databases">
        <title>Antribacter sp. nov., isolated from Guizhou of China.</title>
        <authorList>
            <person name="Chengliang C."/>
            <person name="Ya Z."/>
        </authorList>
    </citation>
    <scope>NUCLEOTIDE SEQUENCE</scope>
    <source>
        <strain evidence="3">KLBMP 9083</strain>
    </source>
</reference>
<dbReference type="Proteomes" id="UP001165405">
    <property type="component" value="Unassembled WGS sequence"/>
</dbReference>
<evidence type="ECO:0000256" key="1">
    <source>
        <dbReference type="SAM" id="Phobius"/>
    </source>
</evidence>
<gene>
    <name evidence="3" type="ORF">L1785_05820</name>
</gene>
<proteinExistence type="predicted"/>
<sequence>MTTATTPGEGSALLMGARALEREETLDGIGAVIGKVAGMVLPRGEALQILRGKGFGHALHPVLTDLPLGCFTAAAMLDLAGPHRYADASRRLIGTGLLFGVPTAYTGLAEWTRTSGGSRRVATAHAALNFTVTLSYLTSWMLRRRDHKVLGMWASFMGGSVAIVSGYLGGHLTLVLKEPVEGPVEGE</sequence>
<accession>A0AA41QC35</accession>
<protein>
    <recommendedName>
        <fullName evidence="2">DUF2231 domain-containing protein</fullName>
    </recommendedName>
</protein>
<feature type="transmembrane region" description="Helical" evidence="1">
    <location>
        <begin position="121"/>
        <end position="142"/>
    </location>
</feature>
<dbReference type="AlphaFoldDB" id="A0AA41QC35"/>
<dbReference type="InterPro" id="IPR019251">
    <property type="entry name" value="DUF2231_TM"/>
</dbReference>
<name>A0AA41QC35_9MICO</name>
<dbReference type="RefSeq" id="WP_236088257.1">
    <property type="nucleotide sequence ID" value="NZ_JAKGSG010000021.1"/>
</dbReference>
<evidence type="ECO:0000259" key="2">
    <source>
        <dbReference type="Pfam" id="PF09990"/>
    </source>
</evidence>
<dbReference type="Pfam" id="PF09990">
    <property type="entry name" value="DUF2231"/>
    <property type="match status" value="1"/>
</dbReference>
<comment type="caution">
    <text evidence="3">The sequence shown here is derived from an EMBL/GenBank/DDBJ whole genome shotgun (WGS) entry which is preliminary data.</text>
</comment>